<dbReference type="Pfam" id="PF07172">
    <property type="entry name" value="GRP"/>
    <property type="match status" value="1"/>
</dbReference>
<reference evidence="3" key="2">
    <citation type="submission" date="2024-07" db="EMBL/GenBank/DDBJ databases">
        <title>Two chromosome-level genome assemblies of Korean endemic species Abeliophyllum distichum and Forsythia ovata (Oleaceae).</title>
        <authorList>
            <person name="Mun J.H."/>
        </authorList>
    </citation>
    <scope>NUCLEOTIDE SEQUENCE</scope>
    <source>
        <strain evidence="3">KNKB202402200001</strain>
        <tissue evidence="3">Leaf</tissue>
    </source>
</reference>
<dbReference type="InterPro" id="IPR010800">
    <property type="entry name" value="GRP"/>
</dbReference>
<feature type="chain" id="PRO_5044723516" evidence="2">
    <location>
        <begin position="22"/>
        <end position="115"/>
    </location>
</feature>
<feature type="region of interest" description="Disordered" evidence="1">
    <location>
        <begin position="31"/>
        <end position="115"/>
    </location>
</feature>
<dbReference type="AlphaFoldDB" id="A0ABD1S574"/>
<name>A0ABD1S574_9LAMI</name>
<reference evidence="5" key="1">
    <citation type="submission" date="2024-07" db="EMBL/GenBank/DDBJ databases">
        <title>Two chromosome-level genome assemblies of Korean endemic species Abeliophyllum distichum and Forsythia ovata (Oleaceae).</title>
        <authorList>
            <person name="Jang H."/>
        </authorList>
    </citation>
    <scope>NUCLEOTIDE SEQUENCE [LARGE SCALE GENOMIC DNA]</scope>
</reference>
<evidence type="ECO:0000313" key="3">
    <source>
        <dbReference type="EMBL" id="KAL2495857.1"/>
    </source>
</evidence>
<protein>
    <submittedName>
        <fullName evidence="3">Glycine rich protein</fullName>
    </submittedName>
</protein>
<comment type="caution">
    <text evidence="3">The sequence shown here is derived from an EMBL/GenBank/DDBJ whole genome shotgun (WGS) entry which is preliminary data.</text>
</comment>
<accession>A0ABD1S574</accession>
<dbReference type="EMBL" id="JBFOLJ010000011">
    <property type="protein sequence ID" value="KAL2495857.1"/>
    <property type="molecule type" value="Genomic_DNA"/>
</dbReference>
<evidence type="ECO:0000313" key="5">
    <source>
        <dbReference type="Proteomes" id="UP001604277"/>
    </source>
</evidence>
<feature type="compositionally biased region" description="Gly residues" evidence="1">
    <location>
        <begin position="84"/>
        <end position="102"/>
    </location>
</feature>
<sequence length="115" mass="12182">MALSKSLILVGFLFAVTLVISSNVSARELAESAQTQDGTQVDRHGGRQWRHCKGHHCYKSTEEEASVEIDSNKSKGNPKKGGKGTKNGGSPKKGGGKGNKNGGGHKKCPKNQPHC</sequence>
<feature type="signal peptide" evidence="2">
    <location>
        <begin position="1"/>
        <end position="21"/>
    </location>
</feature>
<keyword evidence="5" id="KW-1185">Reference proteome</keyword>
<keyword evidence="2" id="KW-0732">Signal</keyword>
<feature type="compositionally biased region" description="Basic residues" evidence="1">
    <location>
        <begin position="46"/>
        <end position="58"/>
    </location>
</feature>
<gene>
    <name evidence="3" type="ORF">Fot_39614</name>
    <name evidence="4" type="ORF">Fot_39772</name>
</gene>
<dbReference type="EMBL" id="JBFOLJ010000011">
    <property type="protein sequence ID" value="KAL2496015.1"/>
    <property type="molecule type" value="Genomic_DNA"/>
</dbReference>
<evidence type="ECO:0000256" key="2">
    <source>
        <dbReference type="SAM" id="SignalP"/>
    </source>
</evidence>
<dbReference type="Proteomes" id="UP001604277">
    <property type="component" value="Unassembled WGS sequence"/>
</dbReference>
<evidence type="ECO:0000313" key="4">
    <source>
        <dbReference type="EMBL" id="KAL2496015.1"/>
    </source>
</evidence>
<proteinExistence type="predicted"/>
<evidence type="ECO:0000256" key="1">
    <source>
        <dbReference type="SAM" id="MobiDB-lite"/>
    </source>
</evidence>
<organism evidence="3 5">
    <name type="scientific">Forsythia ovata</name>
    <dbReference type="NCBI Taxonomy" id="205694"/>
    <lineage>
        <taxon>Eukaryota</taxon>
        <taxon>Viridiplantae</taxon>
        <taxon>Streptophyta</taxon>
        <taxon>Embryophyta</taxon>
        <taxon>Tracheophyta</taxon>
        <taxon>Spermatophyta</taxon>
        <taxon>Magnoliopsida</taxon>
        <taxon>eudicotyledons</taxon>
        <taxon>Gunneridae</taxon>
        <taxon>Pentapetalae</taxon>
        <taxon>asterids</taxon>
        <taxon>lamiids</taxon>
        <taxon>Lamiales</taxon>
        <taxon>Oleaceae</taxon>
        <taxon>Forsythieae</taxon>
        <taxon>Forsythia</taxon>
    </lineage>
</organism>